<dbReference type="InterPro" id="IPR050500">
    <property type="entry name" value="Phos_Acetyltrans/Butyryltrans"/>
</dbReference>
<evidence type="ECO:0000313" key="5">
    <source>
        <dbReference type="EMBL" id="RAI60412.1"/>
    </source>
</evidence>
<evidence type="ECO:0000256" key="2">
    <source>
        <dbReference type="ARBA" id="ARBA00022679"/>
    </source>
</evidence>
<protein>
    <submittedName>
        <fullName evidence="5">Phosphate acetyltransferase</fullName>
        <ecNumber evidence="5">2.3.1.8</ecNumber>
    </submittedName>
</protein>
<name>A0A327MDS4_9PROT</name>
<reference evidence="6" key="1">
    <citation type="submission" date="2018-06" db="EMBL/GenBank/DDBJ databases">
        <authorList>
            <person name="Khan S.A."/>
        </authorList>
    </citation>
    <scope>NUCLEOTIDE SEQUENCE [LARGE SCALE GENOMIC DNA]</scope>
    <source>
        <strain evidence="6">DB-1506</strain>
    </source>
</reference>
<dbReference type="Proteomes" id="UP000249065">
    <property type="component" value="Unassembled WGS sequence"/>
</dbReference>
<dbReference type="NCBIfam" id="NF008852">
    <property type="entry name" value="PRK11890.1"/>
    <property type="match status" value="1"/>
</dbReference>
<dbReference type="OrthoDB" id="9800237at2"/>
<proteinExistence type="inferred from homology"/>
<organism evidence="5 6">
    <name type="scientific">Roseicella frigidaeris</name>
    <dbReference type="NCBI Taxonomy" id="2230885"/>
    <lineage>
        <taxon>Bacteria</taxon>
        <taxon>Pseudomonadati</taxon>
        <taxon>Pseudomonadota</taxon>
        <taxon>Alphaproteobacteria</taxon>
        <taxon>Acetobacterales</taxon>
        <taxon>Roseomonadaceae</taxon>
        <taxon>Roseicella</taxon>
    </lineage>
</organism>
<dbReference type="GO" id="GO:0008959">
    <property type="term" value="F:phosphate acetyltransferase activity"/>
    <property type="evidence" value="ECO:0007669"/>
    <property type="project" value="UniProtKB-EC"/>
</dbReference>
<evidence type="ECO:0000256" key="1">
    <source>
        <dbReference type="ARBA" id="ARBA00005656"/>
    </source>
</evidence>
<dbReference type="Gene3D" id="3.40.718.10">
    <property type="entry name" value="Isopropylmalate Dehydrogenase"/>
    <property type="match status" value="1"/>
</dbReference>
<evidence type="ECO:0000256" key="3">
    <source>
        <dbReference type="ARBA" id="ARBA00023315"/>
    </source>
</evidence>
<dbReference type="InterPro" id="IPR002505">
    <property type="entry name" value="PTA_PTB"/>
</dbReference>
<dbReference type="NCBIfam" id="NF006045">
    <property type="entry name" value="PRK08190.1"/>
    <property type="match status" value="1"/>
</dbReference>
<comment type="caution">
    <text evidence="5">The sequence shown here is derived from an EMBL/GenBank/DDBJ whole genome shotgun (WGS) entry which is preliminary data.</text>
</comment>
<dbReference type="PANTHER" id="PTHR43356">
    <property type="entry name" value="PHOSPHATE ACETYLTRANSFERASE"/>
    <property type="match status" value="1"/>
</dbReference>
<dbReference type="PANTHER" id="PTHR43356:SF2">
    <property type="entry name" value="PHOSPHATE ACETYLTRANSFERASE"/>
    <property type="match status" value="1"/>
</dbReference>
<keyword evidence="2 5" id="KW-0808">Transferase</keyword>
<dbReference type="Pfam" id="PF01515">
    <property type="entry name" value="PTA_PTB"/>
    <property type="match status" value="1"/>
</dbReference>
<keyword evidence="6" id="KW-1185">Reference proteome</keyword>
<dbReference type="InterPro" id="IPR012147">
    <property type="entry name" value="P_Ac_Bu_trans"/>
</dbReference>
<dbReference type="AlphaFoldDB" id="A0A327MDS4"/>
<dbReference type="SUPFAM" id="SSF53659">
    <property type="entry name" value="Isocitrate/Isopropylmalate dehydrogenase-like"/>
    <property type="match status" value="1"/>
</dbReference>
<keyword evidence="3 5" id="KW-0012">Acyltransferase</keyword>
<sequence>MADAAQASARDKARDAAEDKLVQLVRRAAQAGPAMPCAVVHPVDAASLSGALEAAAAALIQPILVGPAARIRAAAAEAGLDLSAMAIEDVPHSHAAAERAVALVHDGRAAALLKGSLHTDELMAAVVARDAGLRTERRISHCFILDVPRYHKPLVVTDAAINIEPDLETKADIARNAIDLCRALGIARPKLAVLAAVEVVTPKQPATLDAAALSKMADRGQIEGGIVDGPLAFDNAISLEAAHAKHLESPVAGDPDILLVPDLTSGNMLAKQLQYLAGAESAGVVVGARVPIALTSRAEGSRARLASCAVMRLAVGMRVTRHGND</sequence>
<dbReference type="RefSeq" id="WP_111468598.1">
    <property type="nucleotide sequence ID" value="NZ_QLIX01000002.1"/>
</dbReference>
<gene>
    <name evidence="5" type="ORF">DOO78_04905</name>
</gene>
<comment type="similarity">
    <text evidence="1">Belongs to the phosphate acetyltransferase and butyryltransferase family.</text>
</comment>
<evidence type="ECO:0000313" key="6">
    <source>
        <dbReference type="Proteomes" id="UP000249065"/>
    </source>
</evidence>
<feature type="domain" description="Phosphate acetyl/butaryl transferase" evidence="4">
    <location>
        <begin position="99"/>
        <end position="302"/>
    </location>
</feature>
<dbReference type="PIRSF" id="PIRSF000428">
    <property type="entry name" value="P_Ac_trans"/>
    <property type="match status" value="1"/>
</dbReference>
<accession>A0A327MDS4</accession>
<dbReference type="EMBL" id="QLIX01000002">
    <property type="protein sequence ID" value="RAI60412.1"/>
    <property type="molecule type" value="Genomic_DNA"/>
</dbReference>
<evidence type="ECO:0000259" key="4">
    <source>
        <dbReference type="Pfam" id="PF01515"/>
    </source>
</evidence>
<dbReference type="EC" id="2.3.1.8" evidence="5"/>